<gene>
    <name evidence="1" type="ORF">GA0070610_4570</name>
</gene>
<protein>
    <submittedName>
        <fullName evidence="1">Phytanoyl-CoA dioxygenase (PhyH)</fullName>
    </submittedName>
</protein>
<reference evidence="1 2" key="1">
    <citation type="submission" date="2016-06" db="EMBL/GenBank/DDBJ databases">
        <authorList>
            <person name="Kjaerup R.B."/>
            <person name="Dalgaard T.S."/>
            <person name="Juul-Madsen H.R."/>
        </authorList>
    </citation>
    <scope>NUCLEOTIDE SEQUENCE [LARGE SCALE GENOMIC DNA]</scope>
    <source>
        <strain evidence="1 2">DSM 43913</strain>
    </source>
</reference>
<dbReference type="GeneID" id="95804264"/>
<keyword evidence="2" id="KW-1185">Reference proteome</keyword>
<dbReference type="PANTHER" id="PTHR20883:SF14">
    <property type="entry name" value="PHYTANOYL-COA DIOXYGENASE"/>
    <property type="match status" value="1"/>
</dbReference>
<dbReference type="SUPFAM" id="SSF51197">
    <property type="entry name" value="Clavaminate synthase-like"/>
    <property type="match status" value="1"/>
</dbReference>
<dbReference type="Proteomes" id="UP000198251">
    <property type="component" value="Chromosome I"/>
</dbReference>
<dbReference type="GO" id="GO:0016706">
    <property type="term" value="F:2-oxoglutarate-dependent dioxygenase activity"/>
    <property type="evidence" value="ECO:0007669"/>
    <property type="project" value="UniProtKB-ARBA"/>
</dbReference>
<dbReference type="Gene3D" id="2.60.120.620">
    <property type="entry name" value="q2cbj1_9rhob like domain"/>
    <property type="match status" value="1"/>
</dbReference>
<dbReference type="InterPro" id="IPR008775">
    <property type="entry name" value="Phytyl_CoA_dOase-like"/>
</dbReference>
<keyword evidence="1" id="KW-0223">Dioxygenase</keyword>
<dbReference type="GO" id="GO:0005506">
    <property type="term" value="F:iron ion binding"/>
    <property type="evidence" value="ECO:0007669"/>
    <property type="project" value="UniProtKB-ARBA"/>
</dbReference>
<proteinExistence type="predicted"/>
<accession>A0A1C5GEJ4</accession>
<evidence type="ECO:0000313" key="1">
    <source>
        <dbReference type="EMBL" id="SCG18230.1"/>
    </source>
</evidence>
<dbReference type="EMBL" id="LT607733">
    <property type="protein sequence ID" value="SCG18230.1"/>
    <property type="molecule type" value="Genomic_DNA"/>
</dbReference>
<sequence>MDHPHALTAEQSEQFRRDGHLILRGVLPTATLDALHGSFSRVVDHLARQWQQRGVVTETFADLPYDQRYLRLIESSQVRVPAAWRRILVGRPVYDLWRTPELLGPVRSLIGDEVYAHGVWNARPRDPHGRTQQVAWHQDAYYYKGWDPSVGPLLSAWIPLVPVDEDTACLQFVTGSHTRGWISRDRLPNGEYGTSDEAVGDGPVSTARMEPGDVVIFTDTTLHRSTPNVSDRIRWNIDIRFAPAVDEVIRNSPRGYRCFSAADPARVESFETWAGRYRYEPEDLLTELTNFEEGYDLDVLRAFSRASPYADIY</sequence>
<dbReference type="Pfam" id="PF05721">
    <property type="entry name" value="PhyH"/>
    <property type="match status" value="1"/>
</dbReference>
<dbReference type="PANTHER" id="PTHR20883">
    <property type="entry name" value="PHYTANOYL-COA DIOXYGENASE DOMAIN CONTAINING 1"/>
    <property type="match status" value="1"/>
</dbReference>
<dbReference type="AlphaFoldDB" id="A0A1C5GEJ4"/>
<keyword evidence="1" id="KW-0560">Oxidoreductase</keyword>
<dbReference type="RefSeq" id="WP_157747210.1">
    <property type="nucleotide sequence ID" value="NZ_JBFAOS010000009.1"/>
</dbReference>
<organism evidence="1 2">
    <name type="scientific">Micromonospora echinofusca</name>
    <dbReference type="NCBI Taxonomy" id="47858"/>
    <lineage>
        <taxon>Bacteria</taxon>
        <taxon>Bacillati</taxon>
        <taxon>Actinomycetota</taxon>
        <taxon>Actinomycetes</taxon>
        <taxon>Micromonosporales</taxon>
        <taxon>Micromonosporaceae</taxon>
        <taxon>Micromonospora</taxon>
    </lineage>
</organism>
<evidence type="ECO:0000313" key="2">
    <source>
        <dbReference type="Proteomes" id="UP000198251"/>
    </source>
</evidence>
<name>A0A1C5GEJ4_MICEH</name>